<dbReference type="EMBL" id="HE978315">
    <property type="protein sequence ID" value="CCK68937.1"/>
    <property type="molecule type" value="Genomic_DNA"/>
</dbReference>
<evidence type="ECO:0000259" key="11">
    <source>
        <dbReference type="Pfam" id="PF18018"/>
    </source>
</evidence>
<dbReference type="GO" id="GO:0006278">
    <property type="term" value="P:RNA-templated DNA biosynthetic process"/>
    <property type="evidence" value="ECO:0007669"/>
    <property type="project" value="EnsemblFungi"/>
</dbReference>
<evidence type="ECO:0000256" key="5">
    <source>
        <dbReference type="ARBA" id="ARBA00022695"/>
    </source>
</evidence>
<dbReference type="InterPro" id="IPR024826">
    <property type="entry name" value="DNA_pol_delta/II_ssu"/>
</dbReference>
<dbReference type="GO" id="GO:0005829">
    <property type="term" value="C:cytosol"/>
    <property type="evidence" value="ECO:0007669"/>
    <property type="project" value="EnsemblFungi"/>
</dbReference>
<protein>
    <recommendedName>
        <fullName evidence="3">DNA-directed DNA polymerase</fullName>
        <ecNumber evidence="3">2.7.7.7</ecNumber>
    </recommendedName>
</protein>
<dbReference type="Gene3D" id="2.40.50.430">
    <property type="match status" value="1"/>
</dbReference>
<comment type="similarity">
    <text evidence="2">Belongs to the DNA polymerase delta/II small subunit family.</text>
</comment>
<dbReference type="PANTHER" id="PTHR10416">
    <property type="entry name" value="DNA POLYMERASE DELTA SUBUNIT 2"/>
    <property type="match status" value="1"/>
</dbReference>
<dbReference type="GO" id="GO:0006281">
    <property type="term" value="P:DNA repair"/>
    <property type="evidence" value="ECO:0007669"/>
    <property type="project" value="UniProtKB-ARBA"/>
</dbReference>
<evidence type="ECO:0000256" key="6">
    <source>
        <dbReference type="ARBA" id="ARBA00022705"/>
    </source>
</evidence>
<dbReference type="Pfam" id="PF18018">
    <property type="entry name" value="DNA_pol_D_N"/>
    <property type="match status" value="1"/>
</dbReference>
<keyword evidence="5" id="KW-0548">Nucleotidyltransferase</keyword>
<dbReference type="RefSeq" id="XP_022463183.1">
    <property type="nucleotide sequence ID" value="XM_022606493.1"/>
</dbReference>
<dbReference type="HOGENOM" id="CLU_021763_1_0_1"/>
<feature type="domain" description="DNA polymerase delta subunit OB-fold" evidence="11">
    <location>
        <begin position="47"/>
        <end position="184"/>
    </location>
</feature>
<sequence>MDALLEKFNAERPGDAPEPVKRHQVDANFDQPNPFDLKWADRDYSSQFYHMYQYRLNVLRERVVKECKDKWDNGFKLNGRLVVQKEKVLDIQGREPCWCVGTIYCEMKYKPNILEEVVNDTYGVPDLVKSYTDPQGEDEIMLEDESGRVILVGEYIRTTPFITGTVVGILGMEADPGTFQVLDICYPSALPQIPLPHPVSEDRKIALVSGLNINTTQPTRITRLKMLQEYLTGYLDKTEYVSEISRLIVCGNSVEFQTDDAERGKLTKCLEEFGTFLRNVLPSIPVDVMPGANDPSDKSLPQQPLHTALFDESMRPYFSAENRQLLNLMTNPCSFSLNGWDVLAMSGQSINDICKYIIPYTKEGSDPNSEASSETMPTDTTEHRLDLMECTMKWQNIAPTAPDTLWCYPYKNDDPFILKRWPHVYCVGNQPEFGSRVITMNNGAKIKMIAIPEFSTTGKIVLLNLKSLDTEVVRIDI</sequence>
<accession>J7RVH8</accession>
<dbReference type="PANTHER" id="PTHR10416:SF0">
    <property type="entry name" value="DNA POLYMERASE DELTA SUBUNIT 2"/>
    <property type="match status" value="1"/>
</dbReference>
<evidence type="ECO:0000256" key="3">
    <source>
        <dbReference type="ARBA" id="ARBA00012417"/>
    </source>
</evidence>
<dbReference type="GeneID" id="34524587"/>
<dbReference type="GO" id="GO:0006273">
    <property type="term" value="P:lagging strand elongation"/>
    <property type="evidence" value="ECO:0007669"/>
    <property type="project" value="UniProtKB-ARBA"/>
</dbReference>
<dbReference type="GO" id="GO:0003887">
    <property type="term" value="F:DNA-directed DNA polymerase activity"/>
    <property type="evidence" value="ECO:0007669"/>
    <property type="project" value="UniProtKB-KW"/>
</dbReference>
<dbReference type="FunFam" id="3.60.21.50:FF:000005">
    <property type="entry name" value="DNA polymerase delta subunit"/>
    <property type="match status" value="1"/>
</dbReference>
<dbReference type="GO" id="GO:0016035">
    <property type="term" value="C:zeta DNA polymerase complex"/>
    <property type="evidence" value="ECO:0007669"/>
    <property type="project" value="EnsemblFungi"/>
</dbReference>
<keyword evidence="4" id="KW-0808">Transferase</keyword>
<organism evidence="12 13">
    <name type="scientific">Huiozyma naganishii (strain ATCC MYA-139 / BCRC 22969 / CBS 8797 / KCTC 17520 / NBRC 10181 / NCYC 3082 / Yp74L-3)</name>
    <name type="common">Yeast</name>
    <name type="synonym">Kazachstania naganishii</name>
    <dbReference type="NCBI Taxonomy" id="1071383"/>
    <lineage>
        <taxon>Eukaryota</taxon>
        <taxon>Fungi</taxon>
        <taxon>Dikarya</taxon>
        <taxon>Ascomycota</taxon>
        <taxon>Saccharomycotina</taxon>
        <taxon>Saccharomycetes</taxon>
        <taxon>Saccharomycetales</taxon>
        <taxon>Saccharomycetaceae</taxon>
        <taxon>Huiozyma</taxon>
    </lineage>
</organism>
<dbReference type="GO" id="GO:0043625">
    <property type="term" value="C:delta DNA polymerase complex"/>
    <property type="evidence" value="ECO:0007669"/>
    <property type="project" value="EnsemblFungi"/>
</dbReference>
<keyword evidence="6" id="KW-0235">DNA replication</keyword>
<dbReference type="OrthoDB" id="3763at2759"/>
<dbReference type="Gene3D" id="3.60.21.50">
    <property type="match status" value="1"/>
</dbReference>
<dbReference type="eggNOG" id="KOG2732">
    <property type="taxonomic scope" value="Eukaryota"/>
</dbReference>
<evidence type="ECO:0000259" key="10">
    <source>
        <dbReference type="Pfam" id="PF04042"/>
    </source>
</evidence>
<evidence type="ECO:0000313" key="12">
    <source>
        <dbReference type="EMBL" id="CCK68937.1"/>
    </source>
</evidence>
<evidence type="ECO:0000256" key="7">
    <source>
        <dbReference type="ARBA" id="ARBA00022932"/>
    </source>
</evidence>
<dbReference type="InterPro" id="IPR040663">
    <property type="entry name" value="DNA_pol_D_N"/>
</dbReference>
<dbReference type="GO" id="GO:0003677">
    <property type="term" value="F:DNA binding"/>
    <property type="evidence" value="ECO:0007669"/>
    <property type="project" value="InterPro"/>
</dbReference>
<dbReference type="KEGG" id="kng:KNAG_0B05030"/>
<dbReference type="InterPro" id="IPR007185">
    <property type="entry name" value="DNA_pol_a/d/e_bsu"/>
</dbReference>
<keyword evidence="13" id="KW-1185">Reference proteome</keyword>
<keyword evidence="7" id="KW-0239">DNA-directed DNA polymerase</keyword>
<dbReference type="STRING" id="1071383.J7RVH8"/>
<feature type="domain" description="DNA polymerase alpha/delta/epsilon subunit B" evidence="10">
    <location>
        <begin position="205"/>
        <end position="434"/>
    </location>
</feature>
<comment type="subcellular location">
    <subcellularLocation>
        <location evidence="1">Nucleus</location>
    </subcellularLocation>
</comment>
<evidence type="ECO:0000313" key="13">
    <source>
        <dbReference type="Proteomes" id="UP000006310"/>
    </source>
</evidence>
<comment type="catalytic activity">
    <reaction evidence="9">
        <text>DNA(n) + a 2'-deoxyribonucleoside 5'-triphosphate = DNA(n+1) + diphosphate</text>
        <dbReference type="Rhea" id="RHEA:22508"/>
        <dbReference type="Rhea" id="RHEA-COMP:17339"/>
        <dbReference type="Rhea" id="RHEA-COMP:17340"/>
        <dbReference type="ChEBI" id="CHEBI:33019"/>
        <dbReference type="ChEBI" id="CHEBI:61560"/>
        <dbReference type="ChEBI" id="CHEBI:173112"/>
        <dbReference type="EC" id="2.7.7.7"/>
    </reaction>
</comment>
<dbReference type="OMA" id="HCILIGT"/>
<evidence type="ECO:0000256" key="4">
    <source>
        <dbReference type="ARBA" id="ARBA00022679"/>
    </source>
</evidence>
<evidence type="ECO:0000256" key="8">
    <source>
        <dbReference type="ARBA" id="ARBA00023242"/>
    </source>
</evidence>
<name>J7RVH8_HUIN7</name>
<evidence type="ECO:0000256" key="9">
    <source>
        <dbReference type="ARBA" id="ARBA00049244"/>
    </source>
</evidence>
<reference evidence="13" key="2">
    <citation type="submission" date="2012-08" db="EMBL/GenBank/DDBJ databases">
        <title>Genome sequence of Kazachstania naganishii.</title>
        <authorList>
            <person name="Gordon J.L."/>
            <person name="Armisen D."/>
            <person name="Proux-Wera E."/>
            <person name="OhEigeartaigh S.S."/>
            <person name="Byrne K.P."/>
            <person name="Wolfe K.H."/>
        </authorList>
    </citation>
    <scope>NUCLEOTIDE SEQUENCE [LARGE SCALE GENOMIC DNA]</scope>
    <source>
        <strain evidence="13">ATCC MYA-139 / BCRC 22969 / CBS 8797 / CCRC 22969 / KCTC 17520 / NBRC 10181 / NCYC 3082</strain>
    </source>
</reference>
<gene>
    <name evidence="12" type="primary">KNAG0B05030</name>
    <name evidence="12" type="ordered locus">KNAG_0B05030</name>
</gene>
<dbReference type="Pfam" id="PF04042">
    <property type="entry name" value="DNA_pol_E_B"/>
    <property type="match status" value="1"/>
</dbReference>
<dbReference type="GO" id="GO:0043137">
    <property type="term" value="P:DNA replication, removal of RNA primer"/>
    <property type="evidence" value="ECO:0007669"/>
    <property type="project" value="EnsemblFungi"/>
</dbReference>
<proteinExistence type="inferred from homology"/>
<dbReference type="FunFam" id="2.40.50.430:FF:000002">
    <property type="entry name" value="DNA polymerase delta subunit"/>
    <property type="match status" value="1"/>
</dbReference>
<dbReference type="AlphaFoldDB" id="J7RVH8"/>
<dbReference type="EC" id="2.7.7.7" evidence="3"/>
<reference evidence="12 13" key="1">
    <citation type="journal article" date="2011" name="Proc. Natl. Acad. Sci. U.S.A.">
        <title>Evolutionary erosion of yeast sex chromosomes by mating-type switching accidents.</title>
        <authorList>
            <person name="Gordon J.L."/>
            <person name="Armisen D."/>
            <person name="Proux-Wera E."/>
            <person name="Oheigeartaigh S.S."/>
            <person name="Byrne K.P."/>
            <person name="Wolfe K.H."/>
        </authorList>
    </citation>
    <scope>NUCLEOTIDE SEQUENCE [LARGE SCALE GENOMIC DNA]</scope>
    <source>
        <strain evidence="13">ATCC MYA-139 / BCRC 22969 / CBS 8797 / CCRC 22969 / KCTC 17520 / NBRC 10181 / NCYC 3082</strain>
    </source>
</reference>
<dbReference type="Proteomes" id="UP000006310">
    <property type="component" value="Chromosome 2"/>
</dbReference>
<keyword evidence="8" id="KW-0539">Nucleus</keyword>
<evidence type="ECO:0000256" key="1">
    <source>
        <dbReference type="ARBA" id="ARBA00004123"/>
    </source>
</evidence>
<evidence type="ECO:0000256" key="2">
    <source>
        <dbReference type="ARBA" id="ARBA00006035"/>
    </source>
</evidence>